<organism evidence="45 46">
    <name type="scientific">Acanthaster planci</name>
    <name type="common">Crown-of-thorns starfish</name>
    <dbReference type="NCBI Taxonomy" id="133434"/>
    <lineage>
        <taxon>Eukaryota</taxon>
        <taxon>Metazoa</taxon>
        <taxon>Echinodermata</taxon>
        <taxon>Eleutherozoa</taxon>
        <taxon>Asterozoa</taxon>
        <taxon>Asteroidea</taxon>
        <taxon>Valvatacea</taxon>
        <taxon>Valvatida</taxon>
        <taxon>Acanthasteridae</taxon>
        <taxon>Acanthaster</taxon>
    </lineage>
</organism>
<dbReference type="Gene3D" id="1.20.120.1080">
    <property type="match status" value="1"/>
</dbReference>
<dbReference type="GO" id="GO:0006417">
    <property type="term" value="P:regulation of translation"/>
    <property type="evidence" value="ECO:0007669"/>
    <property type="project" value="UniProtKB-KW"/>
</dbReference>
<keyword evidence="32" id="KW-0051">Antiviral defense</keyword>
<keyword evidence="16" id="KW-0597">Phosphoprotein</keyword>
<evidence type="ECO:0000256" key="11">
    <source>
        <dbReference type="ARBA" id="ARBA00022448"/>
    </source>
</evidence>
<feature type="domain" description="Helicase C-terminal" evidence="44">
    <location>
        <begin position="478"/>
        <end position="648"/>
    </location>
</feature>
<keyword evidence="21" id="KW-0221">Differentiation</keyword>
<dbReference type="GO" id="GO:0016607">
    <property type="term" value="C:nuclear speck"/>
    <property type="evidence" value="ECO:0007669"/>
    <property type="project" value="UniProtKB-SubCell"/>
</dbReference>
<evidence type="ECO:0000256" key="4">
    <source>
        <dbReference type="ARBA" id="ARBA00004279"/>
    </source>
</evidence>
<dbReference type="SMART" id="SM00847">
    <property type="entry name" value="HA2"/>
    <property type="match status" value="1"/>
</dbReference>
<evidence type="ECO:0000256" key="34">
    <source>
        <dbReference type="ARBA" id="ARBA00023128"/>
    </source>
</evidence>
<sequence>MIASARFTFCGGLRNGRRSFSPLDRIKLTFDQMSKARGRYFNSHRGRDRGARWDGGQEDGRAGPSSRDGEEGGSGWGQGHGGGGKMGGPPPGLRGRQIGMWYAARGRAKKAAEEARNRPVIGMQPEHERHICKLLDDVRNQGSDDEEQLENMEVTPRKNPQEEQFHSFYSHVLTRDAGLDDRLRLELETKLANNRQYRDMQEFRKKLPSYNMRHELLRLISENQVVVISGETGCGKTTQVPQFILDHHIQQGQGSTCRVICTQPRRISAISVAERVACERGEACGNGNSTGYQIRLEARFPRQQGCILYCTNGILLKWLESDRLLQSVSHVVLDEVHERDIISDFLLVILKDILPKRPTLKLILMSATLNAELFSAYFHGCPMANIPGFTFPVLEYWLEDVLQMTKYHPPEQRRRHEPVWLKFRRGKRYREDELKKEEEFKERFSNYIVEMRQTYPEEVVYHLENMDHENMDLEMVSSVIRYICLNKPEGALLVFLPGWEQISKVNDLLTQQQMFRNNNFRIIPLHSMMPTVNQRQVFERPPPGVRKIVIATNIAETSITIDDVVYVINLGRVKERNFDVENNLSTLKPEWISVASARQRRGRAGRVQPGECYHLYNQLKAAMLADYQLPEMLRTPLDELCLQIKSLKLGSVHGFIEKALQQPDPGAVDLALESLTRMNALDENEELTPLGYHLARLPVSPTIGRMILFGAMFCCLDPILTIAASLSFKDPFVIPLGKEEMADAQRKRISEDTFSDHLMLVNAVAGWEEARDRGRQAESDYCWRNFMSITTLKMLDNMKTQFCELLASIGFVAGKSCKQRAANRNSDNRQLVKAILCSGLYPNVAQVKKNSFNRREGRLRPAKIMTPQDGRVKIHPKSVNSDEAHFPTNWILYHLKLKSTNVFLHDTSAVEPYPLLFFGGKIGVTREEGLEMITVDDHIKFSAPARIAYLVKDLRCELDKLLQQKISQPGMTCWRQDTKEGRIMQAIIDLITTQEDSRQSAW</sequence>
<keyword evidence="17" id="KW-0399">Innate immunity</keyword>
<evidence type="ECO:0000256" key="10">
    <source>
        <dbReference type="ARBA" id="ARBA00012552"/>
    </source>
</evidence>
<keyword evidence="14" id="KW-0963">Cytoplasm</keyword>
<evidence type="ECO:0000256" key="36">
    <source>
        <dbReference type="ARBA" id="ARBA00023163"/>
    </source>
</evidence>
<dbReference type="EC" id="3.6.4.13" evidence="10"/>
<name>A0A8B7YBV4_ACAPL</name>
<evidence type="ECO:0000256" key="30">
    <source>
        <dbReference type="ARBA" id="ARBA00022990"/>
    </source>
</evidence>
<dbReference type="Pfam" id="PF07717">
    <property type="entry name" value="OB_NTP_bind"/>
    <property type="match status" value="1"/>
</dbReference>
<evidence type="ECO:0000256" key="14">
    <source>
        <dbReference type="ARBA" id="ARBA00022490"/>
    </source>
</evidence>
<keyword evidence="34" id="KW-0496">Mitochondrion</keyword>
<dbReference type="GO" id="GO:0005829">
    <property type="term" value="C:cytosol"/>
    <property type="evidence" value="ECO:0007669"/>
    <property type="project" value="UniProtKB-SubCell"/>
</dbReference>
<dbReference type="GO" id="GO:0005739">
    <property type="term" value="C:mitochondrion"/>
    <property type="evidence" value="ECO:0007669"/>
    <property type="project" value="UniProtKB-SubCell"/>
</dbReference>
<evidence type="ECO:0000256" key="21">
    <source>
        <dbReference type="ARBA" id="ARBA00022782"/>
    </source>
</evidence>
<keyword evidence="45" id="KW-1185">Reference proteome</keyword>
<dbReference type="InterPro" id="IPR048333">
    <property type="entry name" value="HA2_WH"/>
</dbReference>
<evidence type="ECO:0000256" key="32">
    <source>
        <dbReference type="ARBA" id="ARBA00023118"/>
    </source>
</evidence>
<evidence type="ECO:0000256" key="2">
    <source>
        <dbReference type="ARBA" id="ARBA00004173"/>
    </source>
</evidence>
<evidence type="ECO:0000256" key="3">
    <source>
        <dbReference type="ARBA" id="ARBA00004210"/>
    </source>
</evidence>
<evidence type="ECO:0000256" key="26">
    <source>
        <dbReference type="ARBA" id="ARBA00022845"/>
    </source>
</evidence>
<comment type="subcellular location">
    <subcellularLocation>
        <location evidence="7">Cell projection</location>
        <location evidence="7">Axon</location>
    </subcellularLocation>
    <subcellularLocation>
        <location evidence="4">Cell projection</location>
        <location evidence="4">Dendrite</location>
    </subcellularLocation>
    <subcellularLocation>
        <location evidence="9">Chromosome</location>
        <location evidence="9">Telomere</location>
    </subcellularLocation>
    <subcellularLocation>
        <location evidence="3">Cytoplasm</location>
        <location evidence="3">Stress granule</location>
    </subcellularLocation>
    <subcellularLocation>
        <location evidence="8">Cytoplasm</location>
        <location evidence="8">Cytosol</location>
    </subcellularLocation>
    <subcellularLocation>
        <location evidence="2">Mitochondrion</location>
    </subcellularLocation>
    <subcellularLocation>
        <location evidence="5">Nucleus speckle</location>
    </subcellularLocation>
    <subcellularLocation>
        <location evidence="6">Perikaryon</location>
    </subcellularLocation>
</comment>
<accession>A0A8B7YBV4</accession>
<keyword evidence="24" id="KW-0067">ATP-binding</keyword>
<keyword evidence="33" id="KW-0238">DNA-binding</keyword>
<keyword evidence="25" id="KW-0460">Magnesium</keyword>
<dbReference type="GeneID" id="110978458"/>
<feature type="compositionally biased region" description="Gly residues" evidence="42">
    <location>
        <begin position="72"/>
        <end position="87"/>
    </location>
</feature>
<keyword evidence="12" id="KW-0158">Chromosome</keyword>
<dbReference type="InterPro" id="IPR014001">
    <property type="entry name" value="Helicase_ATP-bd"/>
</dbReference>
<evidence type="ECO:0000313" key="46">
    <source>
        <dbReference type="RefSeq" id="XP_022089171.1"/>
    </source>
</evidence>
<dbReference type="GO" id="GO:0005524">
    <property type="term" value="F:ATP binding"/>
    <property type="evidence" value="ECO:0007669"/>
    <property type="project" value="UniProtKB-KW"/>
</dbReference>
<keyword evidence="11" id="KW-0813">Transport</keyword>
<dbReference type="GO" id="GO:0051607">
    <property type="term" value="P:defense response to virus"/>
    <property type="evidence" value="ECO:0007669"/>
    <property type="project" value="UniProtKB-KW"/>
</dbReference>
<keyword evidence="37" id="KW-0539">Nucleus</keyword>
<dbReference type="FunFam" id="3.40.50.300:FF:000670">
    <property type="entry name" value="Putative ATP-dependent RNA helicase DHX36"/>
    <property type="match status" value="1"/>
</dbReference>
<dbReference type="InterPro" id="IPR027417">
    <property type="entry name" value="P-loop_NTPase"/>
</dbReference>
<dbReference type="GO" id="GO:0016787">
    <property type="term" value="F:hydrolase activity"/>
    <property type="evidence" value="ECO:0007669"/>
    <property type="project" value="UniProtKB-KW"/>
</dbReference>
<evidence type="ECO:0000256" key="9">
    <source>
        <dbReference type="ARBA" id="ARBA00004574"/>
    </source>
</evidence>
<dbReference type="GO" id="GO:0030425">
    <property type="term" value="C:dendrite"/>
    <property type="evidence" value="ECO:0007669"/>
    <property type="project" value="UniProtKB-SubCell"/>
</dbReference>
<evidence type="ECO:0000256" key="23">
    <source>
        <dbReference type="ARBA" id="ARBA00022806"/>
    </source>
</evidence>
<dbReference type="GO" id="GO:0030424">
    <property type="term" value="C:axon"/>
    <property type="evidence" value="ECO:0007669"/>
    <property type="project" value="UniProtKB-SubCell"/>
</dbReference>
<keyword evidence="28" id="KW-0694">RNA-binding</keyword>
<evidence type="ECO:0000259" key="44">
    <source>
        <dbReference type="PROSITE" id="PS51194"/>
    </source>
</evidence>
<dbReference type="PROSITE" id="PS00690">
    <property type="entry name" value="DEAH_ATP_HELICASE"/>
    <property type="match status" value="1"/>
</dbReference>
<dbReference type="Gene3D" id="3.40.50.300">
    <property type="entry name" value="P-loop containing nucleotide triphosphate hydrolases"/>
    <property type="match status" value="2"/>
</dbReference>
<protein>
    <recommendedName>
        <fullName evidence="39">ATP-dependent DNA/RNA helicase DHX36</fullName>
        <ecNumber evidence="10">3.6.4.13</ecNumber>
    </recommendedName>
    <alternativeName>
        <fullName evidence="41">DEAD/H box polypeptide 36</fullName>
    </alternativeName>
    <alternativeName>
        <fullName evidence="40">MLE-like protein 1</fullName>
    </alternativeName>
</protein>
<dbReference type="InterPro" id="IPR001650">
    <property type="entry name" value="Helicase_C-like"/>
</dbReference>
<dbReference type="GO" id="GO:0045087">
    <property type="term" value="P:innate immune response"/>
    <property type="evidence" value="ECO:0007669"/>
    <property type="project" value="UniProtKB-KW"/>
</dbReference>
<dbReference type="SUPFAM" id="SSF52540">
    <property type="entry name" value="P-loop containing nucleoside triphosphate hydrolases"/>
    <property type="match status" value="1"/>
</dbReference>
<feature type="region of interest" description="Disordered" evidence="42">
    <location>
        <begin position="41"/>
        <end position="96"/>
    </location>
</feature>
<dbReference type="GO" id="GO:0030154">
    <property type="term" value="P:cell differentiation"/>
    <property type="evidence" value="ECO:0007669"/>
    <property type="project" value="UniProtKB-KW"/>
</dbReference>
<evidence type="ECO:0000256" key="29">
    <source>
        <dbReference type="ARBA" id="ARBA00022895"/>
    </source>
</evidence>
<evidence type="ECO:0000256" key="31">
    <source>
        <dbReference type="ARBA" id="ARBA00023015"/>
    </source>
</evidence>
<gene>
    <name evidence="46" type="primary">LOC110978458</name>
</gene>
<evidence type="ECO:0000256" key="19">
    <source>
        <dbReference type="ARBA" id="ARBA00022737"/>
    </source>
</evidence>
<evidence type="ECO:0000256" key="8">
    <source>
        <dbReference type="ARBA" id="ARBA00004514"/>
    </source>
</evidence>
<evidence type="ECO:0000256" key="6">
    <source>
        <dbReference type="ARBA" id="ARBA00004484"/>
    </source>
</evidence>
<keyword evidence="38" id="KW-0966">Cell projection</keyword>
<evidence type="ECO:0000256" key="41">
    <source>
        <dbReference type="ARBA" id="ARBA00083335"/>
    </source>
</evidence>
<dbReference type="GO" id="GO:0000781">
    <property type="term" value="C:chromosome, telomeric region"/>
    <property type="evidence" value="ECO:0007669"/>
    <property type="project" value="UniProtKB-SubCell"/>
</dbReference>
<dbReference type="Pfam" id="PF04408">
    <property type="entry name" value="WHD_HA2"/>
    <property type="match status" value="1"/>
</dbReference>
<evidence type="ECO:0000256" key="12">
    <source>
        <dbReference type="ARBA" id="ARBA00022454"/>
    </source>
</evidence>
<keyword evidence="23" id="KW-0347">Helicase</keyword>
<dbReference type="GO" id="GO:0046872">
    <property type="term" value="F:metal ion binding"/>
    <property type="evidence" value="ECO:0007669"/>
    <property type="project" value="UniProtKB-KW"/>
</dbReference>
<keyword evidence="27" id="KW-0391">Immunity</keyword>
<proteinExistence type="predicted"/>
<keyword evidence="35" id="KW-0010">Activator</keyword>
<keyword evidence="20" id="KW-0547">Nucleotide-binding</keyword>
<evidence type="ECO:0000256" key="33">
    <source>
        <dbReference type="ARBA" id="ARBA00023125"/>
    </source>
</evidence>
<dbReference type="GO" id="GO:0003678">
    <property type="term" value="F:DNA helicase activity"/>
    <property type="evidence" value="ECO:0007669"/>
    <property type="project" value="TreeGrafter"/>
</dbReference>
<dbReference type="SMART" id="SM00487">
    <property type="entry name" value="DEXDc"/>
    <property type="match status" value="1"/>
</dbReference>
<dbReference type="PANTHER" id="PTHR18934:SF237">
    <property type="entry name" value="ATP-DEPENDENT DNA_RNA HELICASE DHX36"/>
    <property type="match status" value="1"/>
</dbReference>
<feature type="domain" description="Helicase ATP-binding" evidence="43">
    <location>
        <begin position="217"/>
        <end position="387"/>
    </location>
</feature>
<dbReference type="Pfam" id="PF26026">
    <property type="entry name" value="RNA_hel_CTD"/>
    <property type="match status" value="1"/>
</dbReference>
<dbReference type="GO" id="GO:0051880">
    <property type="term" value="F:G-quadruplex DNA binding"/>
    <property type="evidence" value="ECO:0007669"/>
    <property type="project" value="TreeGrafter"/>
</dbReference>
<evidence type="ECO:0000256" key="28">
    <source>
        <dbReference type="ARBA" id="ARBA00022884"/>
    </source>
</evidence>
<dbReference type="GO" id="GO:0010494">
    <property type="term" value="C:cytoplasmic stress granule"/>
    <property type="evidence" value="ECO:0007669"/>
    <property type="project" value="UniProtKB-SubCell"/>
</dbReference>
<keyword evidence="36" id="KW-0804">Transcription</keyword>
<dbReference type="InterPro" id="IPR059023">
    <property type="entry name" value="RNA_hel_CTD"/>
</dbReference>
<keyword evidence="31" id="KW-0805">Transcription regulation</keyword>
<dbReference type="Pfam" id="PF00270">
    <property type="entry name" value="DEAD"/>
    <property type="match status" value="1"/>
</dbReference>
<evidence type="ECO:0000256" key="16">
    <source>
        <dbReference type="ARBA" id="ARBA00022553"/>
    </source>
</evidence>
<dbReference type="SMART" id="SM00490">
    <property type="entry name" value="HELICc"/>
    <property type="match status" value="1"/>
</dbReference>
<keyword evidence="15" id="KW-0678">Repressor</keyword>
<dbReference type="FunFam" id="1.20.120.1080:FF:000002">
    <property type="entry name" value="Putative ATP-dependent RNA helicase DHX36"/>
    <property type="match status" value="1"/>
</dbReference>
<dbReference type="RefSeq" id="XP_022089171.1">
    <property type="nucleotide sequence ID" value="XM_022233479.1"/>
</dbReference>
<dbReference type="GO" id="GO:0043204">
    <property type="term" value="C:perikaryon"/>
    <property type="evidence" value="ECO:0007669"/>
    <property type="project" value="UniProtKB-SubCell"/>
</dbReference>
<dbReference type="FunFam" id="3.40.50.300:FF:000739">
    <property type="entry name" value="Putative ATP-dependent RNA helicase DHX36"/>
    <property type="match status" value="1"/>
</dbReference>
<evidence type="ECO:0000256" key="17">
    <source>
        <dbReference type="ARBA" id="ARBA00022588"/>
    </source>
</evidence>
<dbReference type="Pfam" id="PF00271">
    <property type="entry name" value="Helicase_C"/>
    <property type="match status" value="1"/>
</dbReference>
<dbReference type="PANTHER" id="PTHR18934">
    <property type="entry name" value="ATP-DEPENDENT RNA HELICASE"/>
    <property type="match status" value="1"/>
</dbReference>
<evidence type="ECO:0000256" key="37">
    <source>
        <dbReference type="ARBA" id="ARBA00023242"/>
    </source>
</evidence>
<dbReference type="InterPro" id="IPR002464">
    <property type="entry name" value="DNA/RNA_helicase_DEAH_CS"/>
</dbReference>
<evidence type="ECO:0000256" key="27">
    <source>
        <dbReference type="ARBA" id="ARBA00022859"/>
    </source>
</evidence>
<keyword evidence="19" id="KW-0677">Repeat</keyword>
<dbReference type="PROSITE" id="PS51194">
    <property type="entry name" value="HELICASE_CTER"/>
    <property type="match status" value="1"/>
</dbReference>
<dbReference type="CDD" id="cd18791">
    <property type="entry name" value="SF2_C_RHA"/>
    <property type="match status" value="1"/>
</dbReference>
<evidence type="ECO:0000256" key="1">
    <source>
        <dbReference type="ARBA" id="ARBA00001946"/>
    </source>
</evidence>
<dbReference type="Pfam" id="PF21010">
    <property type="entry name" value="HA2_C"/>
    <property type="match status" value="1"/>
</dbReference>
<dbReference type="AlphaFoldDB" id="A0A8B7YBV4"/>
<dbReference type="Proteomes" id="UP000694845">
    <property type="component" value="Unplaced"/>
</dbReference>
<evidence type="ECO:0000256" key="40">
    <source>
        <dbReference type="ARBA" id="ARBA00076143"/>
    </source>
</evidence>
<keyword evidence="29" id="KW-0779">Telomere</keyword>
<evidence type="ECO:0000256" key="38">
    <source>
        <dbReference type="ARBA" id="ARBA00023273"/>
    </source>
</evidence>
<evidence type="ECO:0000256" key="39">
    <source>
        <dbReference type="ARBA" id="ARBA00069921"/>
    </source>
</evidence>
<evidence type="ECO:0000256" key="7">
    <source>
        <dbReference type="ARBA" id="ARBA00004489"/>
    </source>
</evidence>
<dbReference type="GO" id="GO:0003724">
    <property type="term" value="F:RNA helicase activity"/>
    <property type="evidence" value="ECO:0007669"/>
    <property type="project" value="UniProtKB-EC"/>
</dbReference>
<evidence type="ECO:0000256" key="22">
    <source>
        <dbReference type="ARBA" id="ARBA00022801"/>
    </source>
</evidence>
<reference evidence="46" key="1">
    <citation type="submission" date="2025-08" db="UniProtKB">
        <authorList>
            <consortium name="RefSeq"/>
        </authorList>
    </citation>
    <scope>IDENTIFICATION</scope>
</reference>
<keyword evidence="13" id="KW-0217">Developmental protein</keyword>
<keyword evidence="30" id="KW-0007">Acetylation</keyword>
<evidence type="ECO:0000256" key="25">
    <source>
        <dbReference type="ARBA" id="ARBA00022842"/>
    </source>
</evidence>
<dbReference type="OrthoDB" id="5600252at2759"/>
<dbReference type="GO" id="GO:0002151">
    <property type="term" value="F:G-quadruplex RNA binding"/>
    <property type="evidence" value="ECO:0007669"/>
    <property type="project" value="TreeGrafter"/>
</dbReference>
<dbReference type="PROSITE" id="PS51192">
    <property type="entry name" value="HELICASE_ATP_BIND_1"/>
    <property type="match status" value="1"/>
</dbReference>
<keyword evidence="22" id="KW-0378">Hydrolase</keyword>
<keyword evidence="18" id="KW-0479">Metal-binding</keyword>
<dbReference type="InterPro" id="IPR007502">
    <property type="entry name" value="Helicase-assoc_dom"/>
</dbReference>
<evidence type="ECO:0000259" key="43">
    <source>
        <dbReference type="PROSITE" id="PS51192"/>
    </source>
</evidence>
<evidence type="ECO:0000256" key="42">
    <source>
        <dbReference type="SAM" id="MobiDB-lite"/>
    </source>
</evidence>
<evidence type="ECO:0000256" key="13">
    <source>
        <dbReference type="ARBA" id="ARBA00022473"/>
    </source>
</evidence>
<dbReference type="InterPro" id="IPR011709">
    <property type="entry name" value="DEAD-box_helicase_OB_fold"/>
</dbReference>
<dbReference type="KEGG" id="aplc:110978458"/>
<evidence type="ECO:0000256" key="15">
    <source>
        <dbReference type="ARBA" id="ARBA00022491"/>
    </source>
</evidence>
<evidence type="ECO:0000256" key="5">
    <source>
        <dbReference type="ARBA" id="ARBA00004324"/>
    </source>
</evidence>
<evidence type="ECO:0000256" key="35">
    <source>
        <dbReference type="ARBA" id="ARBA00023159"/>
    </source>
</evidence>
<evidence type="ECO:0000256" key="20">
    <source>
        <dbReference type="ARBA" id="ARBA00022741"/>
    </source>
</evidence>
<comment type="cofactor">
    <cofactor evidence="1">
        <name>Mg(2+)</name>
        <dbReference type="ChEBI" id="CHEBI:18420"/>
    </cofactor>
</comment>
<evidence type="ECO:0000256" key="18">
    <source>
        <dbReference type="ARBA" id="ARBA00022723"/>
    </source>
</evidence>
<evidence type="ECO:0000313" key="45">
    <source>
        <dbReference type="Proteomes" id="UP000694845"/>
    </source>
</evidence>
<dbReference type="InterPro" id="IPR011545">
    <property type="entry name" value="DEAD/DEAH_box_helicase_dom"/>
</dbReference>
<keyword evidence="26" id="KW-0810">Translation regulation</keyword>
<evidence type="ECO:0000256" key="24">
    <source>
        <dbReference type="ARBA" id="ARBA00022840"/>
    </source>
</evidence>